<sequence>MVRFPADGKLLTIKGEHNMELCHEVDKPYVGEPAGEPSTAQALEMANMVRRDFKSDPLMTPWQHQRSETFIKFGY</sequence>
<dbReference type="EMBL" id="CM042886">
    <property type="protein sequence ID" value="KAI4340268.1"/>
    <property type="molecule type" value="Genomic_DNA"/>
</dbReference>
<comment type="caution">
    <text evidence="1">The sequence shown here is derived from an EMBL/GenBank/DDBJ whole genome shotgun (WGS) entry which is preliminary data.</text>
</comment>
<proteinExistence type="predicted"/>
<gene>
    <name evidence="1" type="ORF">MLD38_025123</name>
</gene>
<evidence type="ECO:0000313" key="2">
    <source>
        <dbReference type="Proteomes" id="UP001057402"/>
    </source>
</evidence>
<organism evidence="1 2">
    <name type="scientific">Melastoma candidum</name>
    <dbReference type="NCBI Taxonomy" id="119954"/>
    <lineage>
        <taxon>Eukaryota</taxon>
        <taxon>Viridiplantae</taxon>
        <taxon>Streptophyta</taxon>
        <taxon>Embryophyta</taxon>
        <taxon>Tracheophyta</taxon>
        <taxon>Spermatophyta</taxon>
        <taxon>Magnoliopsida</taxon>
        <taxon>eudicotyledons</taxon>
        <taxon>Gunneridae</taxon>
        <taxon>Pentapetalae</taxon>
        <taxon>rosids</taxon>
        <taxon>malvids</taxon>
        <taxon>Myrtales</taxon>
        <taxon>Melastomataceae</taxon>
        <taxon>Melastomatoideae</taxon>
        <taxon>Melastomateae</taxon>
        <taxon>Melastoma</taxon>
    </lineage>
</organism>
<protein>
    <submittedName>
        <fullName evidence="1">Uncharacterized protein</fullName>
    </submittedName>
</protein>
<reference evidence="2" key="1">
    <citation type="journal article" date="2023" name="Front. Plant Sci.">
        <title>Chromosomal-level genome assembly of Melastoma candidum provides insights into trichome evolution.</title>
        <authorList>
            <person name="Zhong Y."/>
            <person name="Wu W."/>
            <person name="Sun C."/>
            <person name="Zou P."/>
            <person name="Liu Y."/>
            <person name="Dai S."/>
            <person name="Zhou R."/>
        </authorList>
    </citation>
    <scope>NUCLEOTIDE SEQUENCE [LARGE SCALE GENOMIC DNA]</scope>
</reference>
<name>A0ACB9NUU3_9MYRT</name>
<keyword evidence="2" id="KW-1185">Reference proteome</keyword>
<evidence type="ECO:0000313" key="1">
    <source>
        <dbReference type="EMBL" id="KAI4340268.1"/>
    </source>
</evidence>
<accession>A0ACB9NUU3</accession>
<dbReference type="Proteomes" id="UP001057402">
    <property type="component" value="Chromosome 7"/>
</dbReference>